<dbReference type="AlphaFoldDB" id="A0AAN9FQV5"/>
<accession>A0AAN9FQV5</accession>
<sequence length="84" mass="9852">MVCLCTASISSFMYKKFFYVGVQLKTLFAFNLPCIMWSARLVCWLCMAGHREDHDLASNASCLLLLERNQRHLRWKIKPPRIDN</sequence>
<evidence type="ECO:0000313" key="1">
    <source>
        <dbReference type="EMBL" id="KAK7277785.1"/>
    </source>
</evidence>
<gene>
    <name evidence="1" type="ORF">RJT34_22802</name>
</gene>
<protein>
    <submittedName>
        <fullName evidence="1">Uncharacterized protein</fullName>
    </submittedName>
</protein>
<dbReference type="EMBL" id="JAYKXN010000006">
    <property type="protein sequence ID" value="KAK7277785.1"/>
    <property type="molecule type" value="Genomic_DNA"/>
</dbReference>
<evidence type="ECO:0000313" key="2">
    <source>
        <dbReference type="Proteomes" id="UP001359559"/>
    </source>
</evidence>
<keyword evidence="2" id="KW-1185">Reference proteome</keyword>
<dbReference type="Proteomes" id="UP001359559">
    <property type="component" value="Unassembled WGS sequence"/>
</dbReference>
<reference evidence="1 2" key="1">
    <citation type="submission" date="2024-01" db="EMBL/GenBank/DDBJ databases">
        <title>The genomes of 5 underutilized Papilionoideae crops provide insights into root nodulation and disease resistance.</title>
        <authorList>
            <person name="Yuan L."/>
        </authorList>
    </citation>
    <scope>NUCLEOTIDE SEQUENCE [LARGE SCALE GENOMIC DNA]</scope>
    <source>
        <strain evidence="1">LY-2023</strain>
        <tissue evidence="1">Leaf</tissue>
    </source>
</reference>
<name>A0AAN9FQV5_CLITE</name>
<organism evidence="1 2">
    <name type="scientific">Clitoria ternatea</name>
    <name type="common">Butterfly pea</name>
    <dbReference type="NCBI Taxonomy" id="43366"/>
    <lineage>
        <taxon>Eukaryota</taxon>
        <taxon>Viridiplantae</taxon>
        <taxon>Streptophyta</taxon>
        <taxon>Embryophyta</taxon>
        <taxon>Tracheophyta</taxon>
        <taxon>Spermatophyta</taxon>
        <taxon>Magnoliopsida</taxon>
        <taxon>eudicotyledons</taxon>
        <taxon>Gunneridae</taxon>
        <taxon>Pentapetalae</taxon>
        <taxon>rosids</taxon>
        <taxon>fabids</taxon>
        <taxon>Fabales</taxon>
        <taxon>Fabaceae</taxon>
        <taxon>Papilionoideae</taxon>
        <taxon>50 kb inversion clade</taxon>
        <taxon>NPAAA clade</taxon>
        <taxon>indigoferoid/millettioid clade</taxon>
        <taxon>Phaseoleae</taxon>
        <taxon>Clitoria</taxon>
    </lineage>
</organism>
<proteinExistence type="predicted"/>
<comment type="caution">
    <text evidence="1">The sequence shown here is derived from an EMBL/GenBank/DDBJ whole genome shotgun (WGS) entry which is preliminary data.</text>
</comment>